<proteinExistence type="inferred from homology"/>
<evidence type="ECO:0000256" key="2">
    <source>
        <dbReference type="ARBA" id="ARBA00006156"/>
    </source>
</evidence>
<keyword evidence="10" id="KW-0969">Cilium</keyword>
<dbReference type="EMBL" id="CP102381">
    <property type="protein sequence ID" value="WEJ63795.1"/>
    <property type="molecule type" value="Genomic_DNA"/>
</dbReference>
<evidence type="ECO:0000313" key="11">
    <source>
        <dbReference type="Proteomes" id="UP001222275"/>
    </source>
</evidence>
<comment type="subcellular location">
    <subcellularLocation>
        <location evidence="1 9">Cell membrane</location>
        <topology evidence="1">Multi-pass membrane protein</topology>
    </subcellularLocation>
    <subcellularLocation>
        <location evidence="9">Bacterial flagellum basal body</location>
    </subcellularLocation>
</comment>
<dbReference type="PRINTS" id="PR00952">
    <property type="entry name" value="TYPE3IMQPROT"/>
</dbReference>
<keyword evidence="8 9" id="KW-0975">Bacterial flagellum</keyword>
<evidence type="ECO:0000256" key="6">
    <source>
        <dbReference type="ARBA" id="ARBA00022989"/>
    </source>
</evidence>
<evidence type="ECO:0000256" key="3">
    <source>
        <dbReference type="ARBA" id="ARBA00021718"/>
    </source>
</evidence>
<sequence length="89" mass="9627">MQQEFVLTLGQKMLEVVTMLAAPLLIPALVIGLLVGMFQAATQINEMTLSFIPKLAVVGVALVVAGPWMLDTLISFTRELYQNIPALIG</sequence>
<evidence type="ECO:0000256" key="5">
    <source>
        <dbReference type="ARBA" id="ARBA00022692"/>
    </source>
</evidence>
<keyword evidence="10" id="KW-0282">Flagellum</keyword>
<evidence type="ECO:0000256" key="9">
    <source>
        <dbReference type="RuleBase" id="RU364090"/>
    </source>
</evidence>
<keyword evidence="7 9" id="KW-0472">Membrane</keyword>
<keyword evidence="4 9" id="KW-1003">Cell membrane</keyword>
<accession>A0ABY8CGH1</accession>
<dbReference type="RefSeq" id="WP_275596044.1">
    <property type="nucleotide sequence ID" value="NZ_CP102381.1"/>
</dbReference>
<dbReference type="PANTHER" id="PTHR34040:SF2">
    <property type="entry name" value="FLAGELLAR BIOSYNTHETIC PROTEIN FLIQ"/>
    <property type="match status" value="1"/>
</dbReference>
<name>A0ABY8CGH1_9GAMM</name>
<keyword evidence="5 9" id="KW-0812">Transmembrane</keyword>
<evidence type="ECO:0000313" key="10">
    <source>
        <dbReference type="EMBL" id="WEJ63795.1"/>
    </source>
</evidence>
<organism evidence="10 11">
    <name type="scientific">Thiomicrorhabdus lithotrophica</name>
    <dbReference type="NCBI Taxonomy" id="2949997"/>
    <lineage>
        <taxon>Bacteria</taxon>
        <taxon>Pseudomonadati</taxon>
        <taxon>Pseudomonadota</taxon>
        <taxon>Gammaproteobacteria</taxon>
        <taxon>Thiotrichales</taxon>
        <taxon>Piscirickettsiaceae</taxon>
        <taxon>Thiomicrorhabdus</taxon>
    </lineage>
</organism>
<keyword evidence="10" id="KW-0966">Cell projection</keyword>
<keyword evidence="6 9" id="KW-1133">Transmembrane helix</keyword>
<comment type="function">
    <text evidence="9">Role in flagellar biosynthesis.</text>
</comment>
<dbReference type="InterPro" id="IPR002191">
    <property type="entry name" value="Bac_export_3"/>
</dbReference>
<dbReference type="PIRSF" id="PIRSF004669">
    <property type="entry name" value="FliQ"/>
    <property type="match status" value="1"/>
</dbReference>
<comment type="similarity">
    <text evidence="2 9">Belongs to the FliQ/MopD/SpaQ family.</text>
</comment>
<feature type="transmembrane region" description="Helical" evidence="9">
    <location>
        <begin position="51"/>
        <end position="70"/>
    </location>
</feature>
<evidence type="ECO:0000256" key="4">
    <source>
        <dbReference type="ARBA" id="ARBA00022475"/>
    </source>
</evidence>
<dbReference type="NCBIfam" id="TIGR01402">
    <property type="entry name" value="fliQ"/>
    <property type="match status" value="1"/>
</dbReference>
<dbReference type="InterPro" id="IPR006305">
    <property type="entry name" value="FliQ"/>
</dbReference>
<evidence type="ECO:0000256" key="8">
    <source>
        <dbReference type="ARBA" id="ARBA00023143"/>
    </source>
</evidence>
<dbReference type="PANTHER" id="PTHR34040">
    <property type="entry name" value="FLAGELLAR BIOSYNTHETIC PROTEIN FLIQ"/>
    <property type="match status" value="1"/>
</dbReference>
<evidence type="ECO:0000256" key="7">
    <source>
        <dbReference type="ARBA" id="ARBA00023136"/>
    </source>
</evidence>
<feature type="transmembrane region" description="Helical" evidence="9">
    <location>
        <begin position="20"/>
        <end position="39"/>
    </location>
</feature>
<evidence type="ECO:0000256" key="1">
    <source>
        <dbReference type="ARBA" id="ARBA00004651"/>
    </source>
</evidence>
<reference evidence="10 11" key="1">
    <citation type="submission" date="2022-06" db="EMBL/GenBank/DDBJ databases">
        <title>Thiomicrohabdus sp. nov, an obligately chemolithoautotrophic, sulfur-oxidizing bacterium isolated from beach of Guanyin Mountain. Amoy.</title>
        <authorList>
            <person name="Zhu H."/>
        </authorList>
    </citation>
    <scope>NUCLEOTIDE SEQUENCE [LARGE SCALE GENOMIC DNA]</scope>
    <source>
        <strain evidence="10 11">XGS-01</strain>
    </source>
</reference>
<keyword evidence="11" id="KW-1185">Reference proteome</keyword>
<gene>
    <name evidence="9 10" type="primary">fliQ</name>
    <name evidence="10" type="ORF">NR989_03810</name>
</gene>
<dbReference type="Pfam" id="PF01313">
    <property type="entry name" value="Bac_export_3"/>
    <property type="match status" value="1"/>
</dbReference>
<dbReference type="Proteomes" id="UP001222275">
    <property type="component" value="Chromosome"/>
</dbReference>
<protein>
    <recommendedName>
        <fullName evidence="3 9">Flagellar biosynthetic protein FliQ</fullName>
    </recommendedName>
</protein>